<evidence type="ECO:0000313" key="2">
    <source>
        <dbReference type="EMBL" id="SPW74357.1"/>
    </source>
</evidence>
<evidence type="ECO:0000313" key="3">
    <source>
        <dbReference type="Proteomes" id="UP000250991"/>
    </source>
</evidence>
<proteinExistence type="predicted"/>
<feature type="compositionally biased region" description="Acidic residues" evidence="1">
    <location>
        <begin position="56"/>
        <end position="69"/>
    </location>
</feature>
<dbReference type="EMBL" id="UARW01000008">
    <property type="protein sequence ID" value="SPW74357.1"/>
    <property type="molecule type" value="Genomic_DNA"/>
</dbReference>
<accession>A0A2X1MNB2</accession>
<feature type="region of interest" description="Disordered" evidence="1">
    <location>
        <begin position="56"/>
        <end position="76"/>
    </location>
</feature>
<protein>
    <submittedName>
        <fullName evidence="2">ParB-like nuclease</fullName>
    </submittedName>
</protein>
<organism evidence="2 3">
    <name type="scientific">Escherichia coli</name>
    <dbReference type="NCBI Taxonomy" id="562"/>
    <lineage>
        <taxon>Bacteria</taxon>
        <taxon>Pseudomonadati</taxon>
        <taxon>Pseudomonadota</taxon>
        <taxon>Gammaproteobacteria</taxon>
        <taxon>Enterobacterales</taxon>
        <taxon>Enterobacteriaceae</taxon>
        <taxon>Escherichia</taxon>
    </lineage>
</organism>
<evidence type="ECO:0000256" key="1">
    <source>
        <dbReference type="SAM" id="MobiDB-lite"/>
    </source>
</evidence>
<gene>
    <name evidence="2" type="ORF">NCTC8009_00770</name>
</gene>
<dbReference type="AlphaFoldDB" id="A0A2X1MNB2"/>
<name>A0A2X1MNB2_ECOLX</name>
<sequence>MSNLSEKQKKAYRIADNKLALNAGWDMQLLAEEVKALMDDDFDIDLLGFNDAELDEMLSDEQPQEEDDNSSPVVPN</sequence>
<dbReference type="Proteomes" id="UP000250991">
    <property type="component" value="Unassembled WGS sequence"/>
</dbReference>
<reference evidence="2 3" key="1">
    <citation type="submission" date="2018-06" db="EMBL/GenBank/DDBJ databases">
        <authorList>
            <consortium name="Pathogen Informatics"/>
            <person name="Doyle S."/>
        </authorList>
    </citation>
    <scope>NUCLEOTIDE SEQUENCE [LARGE SCALE GENOMIC DNA]</scope>
    <source>
        <strain evidence="2 3">NCTC8009</strain>
    </source>
</reference>